<proteinExistence type="predicted"/>
<organism evidence="2">
    <name type="scientific">virus sp. ctBM815</name>
    <dbReference type="NCBI Taxonomy" id="2825806"/>
    <lineage>
        <taxon>Viruses</taxon>
    </lineage>
</organism>
<name>A0A8S5RJQ9_9VIRU</name>
<reference evidence="2" key="1">
    <citation type="journal article" date="2021" name="Proc. Natl. Acad. Sci. U.S.A.">
        <title>A Catalog of Tens of Thousands of Viruses from Human Metagenomes Reveals Hidden Associations with Chronic Diseases.</title>
        <authorList>
            <person name="Tisza M.J."/>
            <person name="Buck C.B."/>
        </authorList>
    </citation>
    <scope>NUCLEOTIDE SEQUENCE</scope>
    <source>
        <strain evidence="2">CtBM815</strain>
    </source>
</reference>
<protein>
    <submittedName>
        <fullName evidence="2">Uncharacterized protein</fullName>
    </submittedName>
</protein>
<feature type="transmembrane region" description="Helical" evidence="1">
    <location>
        <begin position="20"/>
        <end position="50"/>
    </location>
</feature>
<evidence type="ECO:0000313" key="2">
    <source>
        <dbReference type="EMBL" id="DAE31624.1"/>
    </source>
</evidence>
<evidence type="ECO:0000256" key="1">
    <source>
        <dbReference type="SAM" id="Phobius"/>
    </source>
</evidence>
<keyword evidence="1" id="KW-0472">Membrane</keyword>
<keyword evidence="1" id="KW-0812">Transmembrane</keyword>
<dbReference type="EMBL" id="BK059109">
    <property type="protein sequence ID" value="DAE31624.1"/>
    <property type="molecule type" value="Genomic_DNA"/>
</dbReference>
<accession>A0A8S5RJQ9</accession>
<keyword evidence="1" id="KW-1133">Transmembrane helix</keyword>
<sequence>MYTSVNEDFAYFLKIFARFLASFFMSLSSLTAYFLILASSLSIACILFYIDFYNLEGFISPVL</sequence>